<dbReference type="AlphaFoldDB" id="A0A5B7A338"/>
<feature type="compositionally biased region" description="Acidic residues" evidence="1">
    <location>
        <begin position="429"/>
        <end position="448"/>
    </location>
</feature>
<feature type="compositionally biased region" description="Basic and acidic residues" evidence="1">
    <location>
        <begin position="294"/>
        <end position="332"/>
    </location>
</feature>
<reference evidence="3" key="1">
    <citation type="submission" date="2019-08" db="EMBL/GenBank/DDBJ databases">
        <title>Reference gene set and small RNA set construction with multiple tissues from Davidia involucrata Baill.</title>
        <authorList>
            <person name="Yang H."/>
            <person name="Zhou C."/>
            <person name="Li G."/>
            <person name="Wang J."/>
            <person name="Gao P."/>
            <person name="Wang M."/>
            <person name="Wang R."/>
            <person name="Zhao Y."/>
        </authorList>
    </citation>
    <scope>NUCLEOTIDE SEQUENCE</scope>
    <source>
        <tissue evidence="3">Mixed with DoveR01_LX</tissue>
    </source>
</reference>
<dbReference type="InterPro" id="IPR035925">
    <property type="entry name" value="BSD_dom_sf"/>
</dbReference>
<dbReference type="InterPro" id="IPR005607">
    <property type="entry name" value="BSD_dom"/>
</dbReference>
<feature type="compositionally biased region" description="Acidic residues" evidence="1">
    <location>
        <begin position="391"/>
        <end position="402"/>
    </location>
</feature>
<feature type="compositionally biased region" description="Low complexity" evidence="1">
    <location>
        <begin position="11"/>
        <end position="27"/>
    </location>
</feature>
<evidence type="ECO:0000313" key="3">
    <source>
        <dbReference type="EMBL" id="MPA50555.1"/>
    </source>
</evidence>
<dbReference type="InterPro" id="IPR051494">
    <property type="entry name" value="BSD_domain-containing"/>
</dbReference>
<gene>
    <name evidence="3" type="ORF">Din_019996</name>
</gene>
<dbReference type="PROSITE" id="PS50858">
    <property type="entry name" value="BSD"/>
    <property type="match status" value="1"/>
</dbReference>
<organism evidence="3">
    <name type="scientific">Davidia involucrata</name>
    <name type="common">Dove tree</name>
    <dbReference type="NCBI Taxonomy" id="16924"/>
    <lineage>
        <taxon>Eukaryota</taxon>
        <taxon>Viridiplantae</taxon>
        <taxon>Streptophyta</taxon>
        <taxon>Embryophyta</taxon>
        <taxon>Tracheophyta</taxon>
        <taxon>Spermatophyta</taxon>
        <taxon>Magnoliopsida</taxon>
        <taxon>eudicotyledons</taxon>
        <taxon>Gunneridae</taxon>
        <taxon>Pentapetalae</taxon>
        <taxon>asterids</taxon>
        <taxon>Cornales</taxon>
        <taxon>Nyssaceae</taxon>
        <taxon>Davidia</taxon>
    </lineage>
</organism>
<feature type="compositionally biased region" description="Basic and acidic residues" evidence="1">
    <location>
        <begin position="28"/>
        <end position="38"/>
    </location>
</feature>
<dbReference type="Gene3D" id="1.10.3970.10">
    <property type="entry name" value="BSD domain"/>
    <property type="match status" value="1"/>
</dbReference>
<evidence type="ECO:0000256" key="1">
    <source>
        <dbReference type="SAM" id="MobiDB-lite"/>
    </source>
</evidence>
<feature type="region of interest" description="Disordered" evidence="1">
    <location>
        <begin position="1"/>
        <end position="48"/>
    </location>
</feature>
<name>A0A5B7A338_DAVIN</name>
<feature type="region of interest" description="Disordered" evidence="1">
    <location>
        <begin position="281"/>
        <end position="332"/>
    </location>
</feature>
<feature type="domain" description="BSD" evidence="2">
    <location>
        <begin position="204"/>
        <end position="256"/>
    </location>
</feature>
<feature type="region of interest" description="Disordered" evidence="1">
    <location>
        <begin position="426"/>
        <end position="448"/>
    </location>
</feature>
<proteinExistence type="predicted"/>
<dbReference type="GO" id="GO:0005737">
    <property type="term" value="C:cytoplasm"/>
    <property type="evidence" value="ECO:0007669"/>
    <property type="project" value="TreeGrafter"/>
</dbReference>
<dbReference type="Pfam" id="PF03909">
    <property type="entry name" value="BSD"/>
    <property type="match status" value="1"/>
</dbReference>
<protein>
    <recommendedName>
        <fullName evidence="2">BSD domain-containing protein</fullName>
    </recommendedName>
</protein>
<dbReference type="PANTHER" id="PTHR16019">
    <property type="entry name" value="SYNAPSE-ASSOCIATED PROTEIN"/>
    <property type="match status" value="1"/>
</dbReference>
<accession>A0A5B7A338</accession>
<feature type="compositionally biased region" description="Basic and acidic residues" evidence="1">
    <location>
        <begin position="355"/>
        <end position="369"/>
    </location>
</feature>
<evidence type="ECO:0000259" key="2">
    <source>
        <dbReference type="PROSITE" id="PS50858"/>
    </source>
</evidence>
<dbReference type="PANTHER" id="PTHR16019:SF25">
    <property type="entry name" value="BSD DOMAIN-CONTAINING PROTEIN 1-LIKE"/>
    <property type="match status" value="1"/>
</dbReference>
<sequence>MDFFKSVFSNDPQPSDSHTSPTSSPKSQSDDQDQHSPDTKPSLIPNSNVSTITNAWTFGSSLIKTLASKSESVIDTYRRDLEEFGSGLKKETAVIREVTSRAVKDLPTSLEAGAAVAQESLESVGQAIDSLGNTVSEIISHGKESILAGDSDSELFETNQISNNNQQNLNSKPYSRFDSQIRAIQCDVITYCEEPEDLEEYSEWKLGFVLDEKGEEVENLIEENGVIEEIYNKIVPGKVDGETFWTRYFYRVYKVKKAEEARAKLVKRTISVEEEEDLSWDVDDDDYEDSGGSKSKEIEEKCSSEKKVDDSEVESEEKSLKRENDDEKVVSESKIENVIDEKLHLADSESSGNKLEVKFDEKVGSEGKMDNGGSCKDSDFSVVSSQPSLHEEEDLGWDEIEDIGSNDEIKVTLSGSPNRADLRKRLSAAEEEEDLNWDIEDDDEPVKS</sequence>
<feature type="region of interest" description="Disordered" evidence="1">
    <location>
        <begin position="347"/>
        <end position="402"/>
    </location>
</feature>
<dbReference type="SUPFAM" id="SSF140383">
    <property type="entry name" value="BSD domain-like"/>
    <property type="match status" value="1"/>
</dbReference>
<dbReference type="EMBL" id="GHES01019996">
    <property type="protein sequence ID" value="MPA50555.1"/>
    <property type="molecule type" value="Transcribed_RNA"/>
</dbReference>
<dbReference type="SMART" id="SM00751">
    <property type="entry name" value="BSD"/>
    <property type="match status" value="1"/>
</dbReference>